<dbReference type="GO" id="GO:0044209">
    <property type="term" value="P:AMP salvage"/>
    <property type="evidence" value="ECO:0007669"/>
    <property type="project" value="UniProtKB-UniRule"/>
</dbReference>
<dbReference type="InterPro" id="IPR011611">
    <property type="entry name" value="PfkB_dom"/>
</dbReference>
<evidence type="ECO:0000256" key="13">
    <source>
        <dbReference type="RuleBase" id="RU368116"/>
    </source>
</evidence>
<evidence type="ECO:0000313" key="16">
    <source>
        <dbReference type="Proteomes" id="UP001347796"/>
    </source>
</evidence>
<organism evidence="15 16">
    <name type="scientific">Patella caerulea</name>
    <name type="common">Rayed Mediterranean limpet</name>
    <dbReference type="NCBI Taxonomy" id="87958"/>
    <lineage>
        <taxon>Eukaryota</taxon>
        <taxon>Metazoa</taxon>
        <taxon>Spiralia</taxon>
        <taxon>Lophotrochozoa</taxon>
        <taxon>Mollusca</taxon>
        <taxon>Gastropoda</taxon>
        <taxon>Patellogastropoda</taxon>
        <taxon>Patelloidea</taxon>
        <taxon>Patellidae</taxon>
        <taxon>Patella</taxon>
    </lineage>
</organism>
<dbReference type="Gene3D" id="3.30.1110.10">
    <property type="match status" value="1"/>
</dbReference>
<dbReference type="EC" id="2.7.1.20" evidence="3 13"/>
<comment type="function">
    <text evidence="13">ATP dependent phosphorylation of adenosine and other related nucleoside analogs to monophosphate derivatives.</text>
</comment>
<evidence type="ECO:0000256" key="10">
    <source>
        <dbReference type="ARBA" id="ARBA00051362"/>
    </source>
</evidence>
<dbReference type="CDD" id="cd01168">
    <property type="entry name" value="adenosine_kinase"/>
    <property type="match status" value="1"/>
</dbReference>
<feature type="active site" description="Proton acceptor" evidence="12">
    <location>
        <position position="306"/>
    </location>
</feature>
<dbReference type="GO" id="GO:0005524">
    <property type="term" value="F:ATP binding"/>
    <property type="evidence" value="ECO:0007669"/>
    <property type="project" value="UniProtKB-UniRule"/>
</dbReference>
<evidence type="ECO:0000256" key="6">
    <source>
        <dbReference type="ARBA" id="ARBA00022741"/>
    </source>
</evidence>
<comment type="cofactor">
    <cofactor evidence="13">
        <name>Mg(2+)</name>
        <dbReference type="ChEBI" id="CHEBI:18420"/>
    </cofactor>
    <text evidence="13">Binds 3 Mg(2+) ions per subunit.</text>
</comment>
<evidence type="ECO:0000256" key="3">
    <source>
        <dbReference type="ARBA" id="ARBA00012119"/>
    </source>
</evidence>
<dbReference type="GO" id="GO:0004001">
    <property type="term" value="F:adenosine kinase activity"/>
    <property type="evidence" value="ECO:0007669"/>
    <property type="project" value="UniProtKB-UniRule"/>
</dbReference>
<dbReference type="GO" id="GO:0005829">
    <property type="term" value="C:cytosol"/>
    <property type="evidence" value="ECO:0007669"/>
    <property type="project" value="TreeGrafter"/>
</dbReference>
<evidence type="ECO:0000256" key="2">
    <source>
        <dbReference type="ARBA" id="ARBA00010688"/>
    </source>
</evidence>
<comment type="subcellular location">
    <subcellularLocation>
        <location evidence="13">Nucleus</location>
    </subcellularLocation>
</comment>
<comment type="caution">
    <text evidence="15">The sequence shown here is derived from an EMBL/GenBank/DDBJ whole genome shotgun (WGS) entry which is preliminary data.</text>
</comment>
<comment type="catalytic activity">
    <reaction evidence="10 13">
        <text>adenosine + ATP = AMP + ADP + H(+)</text>
        <dbReference type="Rhea" id="RHEA:20824"/>
        <dbReference type="ChEBI" id="CHEBI:15378"/>
        <dbReference type="ChEBI" id="CHEBI:16335"/>
        <dbReference type="ChEBI" id="CHEBI:30616"/>
        <dbReference type="ChEBI" id="CHEBI:456215"/>
        <dbReference type="ChEBI" id="CHEBI:456216"/>
        <dbReference type="EC" id="2.7.1.20"/>
    </reaction>
</comment>
<evidence type="ECO:0000256" key="5">
    <source>
        <dbReference type="ARBA" id="ARBA00022726"/>
    </source>
</evidence>
<evidence type="ECO:0000256" key="1">
    <source>
        <dbReference type="ARBA" id="ARBA00004801"/>
    </source>
</evidence>
<keyword evidence="9 13" id="KW-0460">Magnesium</keyword>
<comment type="subunit">
    <text evidence="13">Monomer.</text>
</comment>
<dbReference type="PANTHER" id="PTHR45769">
    <property type="entry name" value="ADENOSINE KINASE"/>
    <property type="match status" value="1"/>
</dbReference>
<dbReference type="SUPFAM" id="SSF53613">
    <property type="entry name" value="Ribokinase-like"/>
    <property type="match status" value="1"/>
</dbReference>
<comment type="pathway">
    <text evidence="1 13">Purine metabolism; AMP biosynthesis via salvage pathway; AMP from adenosine: step 1/1.</text>
</comment>
<dbReference type="GO" id="GO:0006144">
    <property type="term" value="P:purine nucleobase metabolic process"/>
    <property type="evidence" value="ECO:0007669"/>
    <property type="project" value="TreeGrafter"/>
</dbReference>
<protein>
    <recommendedName>
        <fullName evidence="11 13">Adenosine kinase</fullName>
        <shortName evidence="13">AK</shortName>
        <ecNumber evidence="3 13">2.7.1.20</ecNumber>
    </recommendedName>
    <alternativeName>
        <fullName evidence="13">Adenosine 5'-phosphotransferase</fullName>
    </alternativeName>
</protein>
<keyword evidence="8 13" id="KW-0067">ATP-binding</keyword>
<keyword evidence="5 13" id="KW-0660">Purine salvage</keyword>
<evidence type="ECO:0000256" key="8">
    <source>
        <dbReference type="ARBA" id="ARBA00022840"/>
    </source>
</evidence>
<dbReference type="InterPro" id="IPR001805">
    <property type="entry name" value="Adenokinase"/>
</dbReference>
<keyword evidence="16" id="KW-1185">Reference proteome</keyword>
<evidence type="ECO:0000256" key="12">
    <source>
        <dbReference type="PIRSR" id="PIRSR601805-1"/>
    </source>
</evidence>
<gene>
    <name evidence="15" type="ORF">SNE40_011462</name>
</gene>
<dbReference type="Proteomes" id="UP001347796">
    <property type="component" value="Unassembled WGS sequence"/>
</dbReference>
<dbReference type="FunFam" id="3.40.1190.20:FF:000076">
    <property type="entry name" value="Adenosine kinase"/>
    <property type="match status" value="1"/>
</dbReference>
<dbReference type="PRINTS" id="PR00989">
    <property type="entry name" value="ADENOKINASE"/>
</dbReference>
<dbReference type="Gene3D" id="3.40.1190.20">
    <property type="match status" value="1"/>
</dbReference>
<keyword evidence="13" id="KW-0539">Nucleus</keyword>
<evidence type="ECO:0000256" key="7">
    <source>
        <dbReference type="ARBA" id="ARBA00022777"/>
    </source>
</evidence>
<dbReference type="EMBL" id="JAZGQO010000008">
    <property type="protein sequence ID" value="KAK6179003.1"/>
    <property type="molecule type" value="Genomic_DNA"/>
</dbReference>
<keyword evidence="7 13" id="KW-0418">Kinase</keyword>
<evidence type="ECO:0000259" key="14">
    <source>
        <dbReference type="Pfam" id="PF00294"/>
    </source>
</evidence>
<dbReference type="Pfam" id="PF00294">
    <property type="entry name" value="PfkB"/>
    <property type="match status" value="1"/>
</dbReference>
<dbReference type="PANTHER" id="PTHR45769:SF3">
    <property type="entry name" value="ADENOSINE KINASE"/>
    <property type="match status" value="1"/>
</dbReference>
<reference evidence="15 16" key="1">
    <citation type="submission" date="2024-01" db="EMBL/GenBank/DDBJ databases">
        <title>The genome of the rayed Mediterranean limpet Patella caerulea (Linnaeus, 1758).</title>
        <authorList>
            <person name="Anh-Thu Weber A."/>
            <person name="Halstead-Nussloch G."/>
        </authorList>
    </citation>
    <scope>NUCLEOTIDE SEQUENCE [LARGE SCALE GENOMIC DNA]</scope>
    <source>
        <strain evidence="15">AATW-2023a</strain>
        <tissue evidence="15">Whole specimen</tissue>
    </source>
</reference>
<dbReference type="InterPro" id="IPR029056">
    <property type="entry name" value="Ribokinase-like"/>
</dbReference>
<feature type="domain" description="Carbohydrate kinase PfkB" evidence="14">
    <location>
        <begin position="36"/>
        <end position="345"/>
    </location>
</feature>
<dbReference type="GO" id="GO:0005634">
    <property type="term" value="C:nucleus"/>
    <property type="evidence" value="ECO:0007669"/>
    <property type="project" value="UniProtKB-SubCell"/>
</dbReference>
<evidence type="ECO:0000256" key="4">
    <source>
        <dbReference type="ARBA" id="ARBA00022679"/>
    </source>
</evidence>
<evidence type="ECO:0000313" key="15">
    <source>
        <dbReference type="EMBL" id="KAK6179003.1"/>
    </source>
</evidence>
<dbReference type="GO" id="GO:0006166">
    <property type="term" value="P:purine ribonucleoside salvage"/>
    <property type="evidence" value="ECO:0007669"/>
    <property type="project" value="UniProtKB-KW"/>
</dbReference>
<evidence type="ECO:0000256" key="9">
    <source>
        <dbReference type="ARBA" id="ARBA00022842"/>
    </source>
</evidence>
<sequence>MSSLPPTMPPTVPEGILLGLGNPLLDITITTDQSFLDKYGLLPNNAIIASNRHQDMFLEMIQNFKPIYIAGGATQNSIRVAQWLLQKRNATTFFGGVGDDLFAEILEKKAQEVGVNVRYQVHAGQKTGICGAIINGEDRSLVSELGAAELFTVDYLLREENWHYVEKAQFYYIGGFLLPVSPQSILKVAKHATENKKLVVMNLHATFLCKHFAEPALDILKYVDVLFGNGDEAAELSKVLNFETDDIKDMARKTAQLPKINTVQDRIVIFTQGRDPTVIAHSGKIEVYPVTPVDPSIIKDTNGCGDSFVGGFLSQLVQGKSIEECIKCGSYSAKVVIQYFGCTFPEKPSYN</sequence>
<name>A0AAN8JRZ0_PATCE</name>
<keyword evidence="6 13" id="KW-0547">Nucleotide-binding</keyword>
<comment type="similarity">
    <text evidence="2 13">Belongs to the carbohydrate kinase PfkB family.</text>
</comment>
<proteinExistence type="inferred from homology"/>
<keyword evidence="4 13" id="KW-0808">Transferase</keyword>
<accession>A0AAN8JRZ0</accession>
<evidence type="ECO:0000256" key="11">
    <source>
        <dbReference type="ARBA" id="ARBA00068771"/>
    </source>
</evidence>
<dbReference type="AlphaFoldDB" id="A0AAN8JRZ0"/>